<keyword evidence="2" id="KW-1185">Reference proteome</keyword>
<dbReference type="Pfam" id="PF14114">
    <property type="entry name" value="DUF4286"/>
    <property type="match status" value="1"/>
</dbReference>
<protein>
    <submittedName>
        <fullName evidence="1">Uncharacterized protein DUF4286</fullName>
    </submittedName>
</protein>
<organism evidence="1 2">
    <name type="scientific">Acetobacteroides hydrogenigenes</name>
    <dbReference type="NCBI Taxonomy" id="979970"/>
    <lineage>
        <taxon>Bacteria</taxon>
        <taxon>Pseudomonadati</taxon>
        <taxon>Bacteroidota</taxon>
        <taxon>Bacteroidia</taxon>
        <taxon>Bacteroidales</taxon>
        <taxon>Rikenellaceae</taxon>
        <taxon>Acetobacteroides</taxon>
    </lineage>
</organism>
<evidence type="ECO:0000313" key="2">
    <source>
        <dbReference type="Proteomes" id="UP000294830"/>
    </source>
</evidence>
<dbReference type="EMBL" id="SLWB01000001">
    <property type="protein sequence ID" value="TCN73194.1"/>
    <property type="molecule type" value="Genomic_DNA"/>
</dbReference>
<dbReference type="Proteomes" id="UP000294830">
    <property type="component" value="Unassembled WGS sequence"/>
</dbReference>
<dbReference type="AlphaFoldDB" id="A0A4R2EVK6"/>
<comment type="caution">
    <text evidence="1">The sequence shown here is derived from an EMBL/GenBank/DDBJ whole genome shotgun (WGS) entry which is preliminary data.</text>
</comment>
<dbReference type="InterPro" id="IPR025563">
    <property type="entry name" value="DUF4286"/>
</dbReference>
<gene>
    <name evidence="1" type="ORF">CLV25_101415</name>
</gene>
<dbReference type="OrthoDB" id="1121837at2"/>
<proteinExistence type="predicted"/>
<evidence type="ECO:0000313" key="1">
    <source>
        <dbReference type="EMBL" id="TCN73194.1"/>
    </source>
</evidence>
<name>A0A4R2EVK6_9BACT</name>
<reference evidence="1 2" key="1">
    <citation type="submission" date="2019-03" db="EMBL/GenBank/DDBJ databases">
        <title>Genomic Encyclopedia of Archaeal and Bacterial Type Strains, Phase II (KMG-II): from individual species to whole genera.</title>
        <authorList>
            <person name="Goeker M."/>
        </authorList>
    </citation>
    <scope>NUCLEOTIDE SEQUENCE [LARGE SCALE GENOMIC DNA]</scope>
    <source>
        <strain evidence="1 2">RL-C</strain>
    </source>
</reference>
<dbReference type="RefSeq" id="WP_131837969.1">
    <property type="nucleotide sequence ID" value="NZ_SLWB01000001.1"/>
</dbReference>
<accession>A0A4R2EVK6</accession>
<sequence length="103" mass="11993">MPGFIINTTFSVDKSVNQPWLEWIQKDFIPFVQNSGICKSHLLSRVMLQGGEEDYTYSLQVRISDPQQSLLYDSLCHTALEKQLPEMFPNTVYYFKTVLKIIE</sequence>